<dbReference type="Pfam" id="PF07073">
    <property type="entry name" value="ROF"/>
    <property type="match status" value="1"/>
</dbReference>
<name>A0A0A7EGR3_9GAMM</name>
<evidence type="ECO:0008006" key="3">
    <source>
        <dbReference type="Google" id="ProtNLM"/>
    </source>
</evidence>
<gene>
    <name evidence="1" type="ORF">OM33_11680</name>
</gene>
<dbReference type="InterPro" id="IPR023534">
    <property type="entry name" value="Rof/RNase_P-like"/>
</dbReference>
<evidence type="ECO:0000313" key="1">
    <source>
        <dbReference type="EMBL" id="AIY65733.1"/>
    </source>
</evidence>
<dbReference type="EMBL" id="CP009888">
    <property type="protein sequence ID" value="AIY65733.1"/>
    <property type="molecule type" value="Genomic_DNA"/>
</dbReference>
<dbReference type="Gene3D" id="2.30.30.400">
    <property type="entry name" value="Rof-like"/>
    <property type="match status" value="1"/>
</dbReference>
<dbReference type="KEGG" id="pseo:OM33_11680"/>
<dbReference type="InterPro" id="IPR009778">
    <property type="entry name" value="ROF"/>
</dbReference>
<dbReference type="OrthoDB" id="5344363at2"/>
<dbReference type="RefSeq" id="WP_038641921.1">
    <property type="nucleotide sequence ID" value="NZ_CP009888.1"/>
</dbReference>
<dbReference type="Proteomes" id="UP000030341">
    <property type="component" value="Chromosome 1"/>
</dbReference>
<dbReference type="AlphaFoldDB" id="A0A0A7EGR3"/>
<dbReference type="HOGENOM" id="CLU_176324_1_0_6"/>
<dbReference type="SUPFAM" id="SSF101744">
    <property type="entry name" value="Rof/RNase P subunit-like"/>
    <property type="match status" value="1"/>
</dbReference>
<sequence length="85" mass="9819">MTKRISCDLHDYFEIVCMRQSNIRITIKDKITYQGKAVDLKTHRGVEWLEVQLTDGEIKRINIAEVITLSACDNNPASHNFDIKL</sequence>
<organism evidence="1 2">
    <name type="scientific">Pseudoalteromonas piratica</name>
    <dbReference type="NCBI Taxonomy" id="1348114"/>
    <lineage>
        <taxon>Bacteria</taxon>
        <taxon>Pseudomonadati</taxon>
        <taxon>Pseudomonadota</taxon>
        <taxon>Gammaproteobacteria</taxon>
        <taxon>Alteromonadales</taxon>
        <taxon>Pseudoalteromonadaceae</taxon>
        <taxon>Pseudoalteromonas</taxon>
    </lineage>
</organism>
<dbReference type="InterPro" id="IPR038626">
    <property type="entry name" value="Rof-like_sf"/>
</dbReference>
<accession>A0A0A7EGR3</accession>
<evidence type="ECO:0000313" key="2">
    <source>
        <dbReference type="Proteomes" id="UP000030341"/>
    </source>
</evidence>
<dbReference type="eggNOG" id="COG4568">
    <property type="taxonomic scope" value="Bacteria"/>
</dbReference>
<keyword evidence="2" id="KW-1185">Reference proteome</keyword>
<reference evidence="1 2" key="1">
    <citation type="submission" date="2014-11" db="EMBL/GenBank/DDBJ databases">
        <title>Complete Genome Sequence of Pseudoalteromonas sp. Strain OCN003 Isolated from Kaneohe Bay, Oahu, Hawaii.</title>
        <authorList>
            <person name="Beurmann S."/>
            <person name="Videau P."/>
            <person name="Ushijima B."/>
            <person name="Smith A.M."/>
            <person name="Aeby G.S."/>
            <person name="Callahan S.M."/>
            <person name="Belcaid M."/>
        </authorList>
    </citation>
    <scope>NUCLEOTIDE SEQUENCE [LARGE SCALE GENOMIC DNA]</scope>
    <source>
        <strain evidence="1 2">OCN003</strain>
    </source>
</reference>
<protein>
    <recommendedName>
        <fullName evidence="3">Transcriptional antiterminator</fullName>
    </recommendedName>
</protein>
<proteinExistence type="predicted"/>